<dbReference type="InterPro" id="IPR035965">
    <property type="entry name" value="PAS-like_dom_sf"/>
</dbReference>
<dbReference type="CDD" id="cd16917">
    <property type="entry name" value="HATPase_UhpB-NarQ-NarX-like"/>
    <property type="match status" value="1"/>
</dbReference>
<dbReference type="SUPFAM" id="SSF55874">
    <property type="entry name" value="ATPase domain of HSP90 chaperone/DNA topoisomerase II/histidine kinase"/>
    <property type="match status" value="1"/>
</dbReference>
<dbReference type="Gene3D" id="3.30.450.20">
    <property type="entry name" value="PAS domain"/>
    <property type="match status" value="1"/>
</dbReference>
<dbReference type="PROSITE" id="PS50112">
    <property type="entry name" value="PAS"/>
    <property type="match status" value="1"/>
</dbReference>
<dbReference type="Pfam" id="PF13426">
    <property type="entry name" value="PAS_9"/>
    <property type="match status" value="1"/>
</dbReference>
<evidence type="ECO:0000259" key="4">
    <source>
        <dbReference type="PROSITE" id="PS50109"/>
    </source>
</evidence>
<dbReference type="InterPro" id="IPR036890">
    <property type="entry name" value="HATPase_C_sf"/>
</dbReference>
<dbReference type="GO" id="GO:0000155">
    <property type="term" value="F:phosphorelay sensor kinase activity"/>
    <property type="evidence" value="ECO:0007669"/>
    <property type="project" value="InterPro"/>
</dbReference>
<evidence type="ECO:0000256" key="2">
    <source>
        <dbReference type="ARBA" id="ARBA00022777"/>
    </source>
</evidence>
<keyword evidence="1" id="KW-0808">Transferase</keyword>
<dbReference type="AlphaFoldDB" id="A0A6L6PBC0"/>
<evidence type="ECO:0000259" key="5">
    <source>
        <dbReference type="PROSITE" id="PS50112"/>
    </source>
</evidence>
<gene>
    <name evidence="7" type="ORF">GM676_02020</name>
</gene>
<dbReference type="GO" id="GO:0016020">
    <property type="term" value="C:membrane"/>
    <property type="evidence" value="ECO:0007669"/>
    <property type="project" value="InterPro"/>
</dbReference>
<organism evidence="7 8">
    <name type="scientific">Duganella radicis</name>
    <dbReference type="NCBI Taxonomy" id="551988"/>
    <lineage>
        <taxon>Bacteria</taxon>
        <taxon>Pseudomonadati</taxon>
        <taxon>Pseudomonadota</taxon>
        <taxon>Betaproteobacteria</taxon>
        <taxon>Burkholderiales</taxon>
        <taxon>Oxalobacteraceae</taxon>
        <taxon>Telluria group</taxon>
        <taxon>Duganella</taxon>
    </lineage>
</organism>
<evidence type="ECO:0000313" key="7">
    <source>
        <dbReference type="EMBL" id="MTV36358.1"/>
    </source>
</evidence>
<dbReference type="Pfam" id="PF02518">
    <property type="entry name" value="HATPase_c"/>
    <property type="match status" value="1"/>
</dbReference>
<dbReference type="InterPro" id="IPR000700">
    <property type="entry name" value="PAS-assoc_C"/>
</dbReference>
<dbReference type="OrthoDB" id="9813412at2"/>
<dbReference type="PANTHER" id="PTHR24421:SF59">
    <property type="entry name" value="OXYGEN SENSOR HISTIDINE KINASE NREB"/>
    <property type="match status" value="1"/>
</dbReference>
<keyword evidence="2" id="KW-0418">Kinase</keyword>
<dbReference type="SMART" id="SM00387">
    <property type="entry name" value="HATPase_c"/>
    <property type="match status" value="1"/>
</dbReference>
<sequence>MHLEPGIDWLLRYATDAMIIADQDGIIVLSNPPAERMFGFPAGELTGHTVEELIPDRLRGPHAGLRQQYACQPRARGMGEGRELFGKRRGGDEFPVEVSLSPLHTKAGVPHVMAVIHDITLRVRAEQALLRSQSELRQLSAHQDQVKEQERKRIAQEIHDELGALLTGIKAHISVSMERQARAGGQPDPLLAEAISLSDAAIQTVRKVITDLRPSVLDQLGIWAALEWYVGQIRERSGLVCTCTITPQVQDVVLDPQRSTMVFRVVQEALTNVIRHAQAAHIAVSAQLAGQALQVCVRDDGKGIDTERLLNRDSWGLLGMYERSRYFGGDLRITGTQGNGTMVMLLLPLEAGHGQ</sequence>
<comment type="caution">
    <text evidence="7">The sequence shown here is derived from an EMBL/GenBank/DDBJ whole genome shotgun (WGS) entry which is preliminary data.</text>
</comment>
<dbReference type="InterPro" id="IPR050482">
    <property type="entry name" value="Sensor_HK_TwoCompSys"/>
</dbReference>
<dbReference type="PANTHER" id="PTHR24421">
    <property type="entry name" value="NITRATE/NITRITE SENSOR PROTEIN NARX-RELATED"/>
    <property type="match status" value="1"/>
</dbReference>
<dbReference type="NCBIfam" id="TIGR00229">
    <property type="entry name" value="sensory_box"/>
    <property type="match status" value="1"/>
</dbReference>
<dbReference type="SUPFAM" id="SSF55785">
    <property type="entry name" value="PYP-like sensor domain (PAS domain)"/>
    <property type="match status" value="1"/>
</dbReference>
<dbReference type="EMBL" id="WNKY01000001">
    <property type="protein sequence ID" value="MTV36358.1"/>
    <property type="molecule type" value="Genomic_DNA"/>
</dbReference>
<dbReference type="Pfam" id="PF07730">
    <property type="entry name" value="HisKA_3"/>
    <property type="match status" value="1"/>
</dbReference>
<keyword evidence="3" id="KW-0902">Two-component regulatory system</keyword>
<keyword evidence="8" id="KW-1185">Reference proteome</keyword>
<dbReference type="Gene3D" id="3.30.565.10">
    <property type="entry name" value="Histidine kinase-like ATPase, C-terminal domain"/>
    <property type="match status" value="1"/>
</dbReference>
<dbReference type="CDD" id="cd00130">
    <property type="entry name" value="PAS"/>
    <property type="match status" value="1"/>
</dbReference>
<dbReference type="SMART" id="SM00091">
    <property type="entry name" value="PAS"/>
    <property type="match status" value="1"/>
</dbReference>
<evidence type="ECO:0000259" key="6">
    <source>
        <dbReference type="PROSITE" id="PS50113"/>
    </source>
</evidence>
<name>A0A6L6PBC0_9BURK</name>
<evidence type="ECO:0000256" key="1">
    <source>
        <dbReference type="ARBA" id="ARBA00022679"/>
    </source>
</evidence>
<dbReference type="Gene3D" id="1.20.5.1930">
    <property type="match status" value="1"/>
</dbReference>
<reference evidence="7 8" key="1">
    <citation type="submission" date="2019-11" db="EMBL/GenBank/DDBJ databases">
        <title>Type strains purchased from KCTC, JCM and DSMZ.</title>
        <authorList>
            <person name="Lu H."/>
        </authorList>
    </citation>
    <scope>NUCLEOTIDE SEQUENCE [LARGE SCALE GENOMIC DNA]</scope>
    <source>
        <strain evidence="7 8">KCTC 22382</strain>
    </source>
</reference>
<dbReference type="GO" id="GO:0046983">
    <property type="term" value="F:protein dimerization activity"/>
    <property type="evidence" value="ECO:0007669"/>
    <property type="project" value="InterPro"/>
</dbReference>
<dbReference type="InterPro" id="IPR011712">
    <property type="entry name" value="Sig_transdc_His_kin_sub3_dim/P"/>
</dbReference>
<evidence type="ECO:0000313" key="8">
    <source>
        <dbReference type="Proteomes" id="UP000475582"/>
    </source>
</evidence>
<dbReference type="InterPro" id="IPR000014">
    <property type="entry name" value="PAS"/>
</dbReference>
<accession>A0A6L6PBC0</accession>
<proteinExistence type="predicted"/>
<feature type="domain" description="Histidine kinase" evidence="4">
    <location>
        <begin position="264"/>
        <end position="351"/>
    </location>
</feature>
<dbReference type="Proteomes" id="UP000475582">
    <property type="component" value="Unassembled WGS sequence"/>
</dbReference>
<feature type="domain" description="PAC" evidence="6">
    <location>
        <begin position="80"/>
        <end position="131"/>
    </location>
</feature>
<dbReference type="RefSeq" id="WP_155461695.1">
    <property type="nucleotide sequence ID" value="NZ_WNKY01000001.1"/>
</dbReference>
<feature type="domain" description="PAS" evidence="5">
    <location>
        <begin position="10"/>
        <end position="54"/>
    </location>
</feature>
<dbReference type="PROSITE" id="PS50113">
    <property type="entry name" value="PAC"/>
    <property type="match status" value="1"/>
</dbReference>
<dbReference type="PROSITE" id="PS50109">
    <property type="entry name" value="HIS_KIN"/>
    <property type="match status" value="1"/>
</dbReference>
<dbReference type="InterPro" id="IPR005467">
    <property type="entry name" value="His_kinase_dom"/>
</dbReference>
<evidence type="ECO:0000256" key="3">
    <source>
        <dbReference type="ARBA" id="ARBA00023012"/>
    </source>
</evidence>
<dbReference type="InterPro" id="IPR003594">
    <property type="entry name" value="HATPase_dom"/>
</dbReference>
<protein>
    <submittedName>
        <fullName evidence="7">PAS domain S-box protein</fullName>
    </submittedName>
</protein>